<comment type="caution">
    <text evidence="4">The sequence shown here is derived from an EMBL/GenBank/DDBJ whole genome shotgun (WGS) entry which is preliminary data.</text>
</comment>
<comment type="similarity">
    <text evidence="1">Belongs to the NifX/NifY family.</text>
</comment>
<evidence type="ECO:0000313" key="4">
    <source>
        <dbReference type="EMBL" id="TKI03475.1"/>
    </source>
</evidence>
<dbReference type="InterPro" id="IPR003731">
    <property type="entry name" value="Di-Nase_FeMo-co_biosynth"/>
</dbReference>
<dbReference type="InterPro" id="IPR034169">
    <property type="entry name" value="NifX-like"/>
</dbReference>
<gene>
    <name evidence="4" type="ORF">FCN80_21440</name>
</gene>
<protein>
    <submittedName>
        <fullName evidence="4">Nitrogen fixation protein NifY</fullName>
    </submittedName>
</protein>
<evidence type="ECO:0000256" key="2">
    <source>
        <dbReference type="ARBA" id="ARBA00023231"/>
    </source>
</evidence>
<organism evidence="4 5">
    <name type="scientific">Martelella alba</name>
    <dbReference type="NCBI Taxonomy" id="2590451"/>
    <lineage>
        <taxon>Bacteria</taxon>
        <taxon>Pseudomonadati</taxon>
        <taxon>Pseudomonadota</taxon>
        <taxon>Alphaproteobacteria</taxon>
        <taxon>Hyphomicrobiales</taxon>
        <taxon>Aurantimonadaceae</taxon>
        <taxon>Martelella</taxon>
    </lineage>
</organism>
<dbReference type="InterPro" id="IPR036105">
    <property type="entry name" value="DiNase_FeMo-co_biosyn_sf"/>
</dbReference>
<dbReference type="RefSeq" id="WP_136992385.1">
    <property type="nucleotide sequence ID" value="NZ_SZPQ01000043.1"/>
</dbReference>
<feature type="domain" description="Dinitrogenase iron-molybdenum cofactor biosynthesis" evidence="3">
    <location>
        <begin position="102"/>
        <end position="192"/>
    </location>
</feature>
<sequence>MPDNDMLFWRMLALFQCLPEIPPARIVAWLAGDSDNALTCAYLETLTQPRLAASFPPDPTLMSAARWSRVMACLRGDLPAHLRIRPRPQRQPQLLAAFCSQDGQVVNGHFGQGRLFFIYAIDDQGYGLHALRRYPSTPMTEEPNEIRARLVNDCPLLFCEAIGGPAAARLIRHDIHPMKVTPGTTIPSQCEAIRALLTGRLPPWLAKRLQRENPLRERIF</sequence>
<keyword evidence="5" id="KW-1185">Reference proteome</keyword>
<dbReference type="Pfam" id="PF02579">
    <property type="entry name" value="Nitro_FeMo-Co"/>
    <property type="match status" value="1"/>
</dbReference>
<dbReference type="CDD" id="cd00853">
    <property type="entry name" value="NifX"/>
    <property type="match status" value="1"/>
</dbReference>
<dbReference type="Proteomes" id="UP000305202">
    <property type="component" value="Unassembled WGS sequence"/>
</dbReference>
<evidence type="ECO:0000256" key="1">
    <source>
        <dbReference type="ARBA" id="ARBA00010285"/>
    </source>
</evidence>
<dbReference type="EMBL" id="SZPQ01000043">
    <property type="protein sequence ID" value="TKI03475.1"/>
    <property type="molecule type" value="Genomic_DNA"/>
</dbReference>
<dbReference type="SUPFAM" id="SSF53146">
    <property type="entry name" value="Nitrogenase accessory factor-like"/>
    <property type="match status" value="1"/>
</dbReference>
<name>A0ABY2SGE0_9HYPH</name>
<accession>A0ABY2SGE0</accession>
<dbReference type="Gene3D" id="3.30.420.130">
    <property type="entry name" value="Dinitrogenase iron-molybdenum cofactor biosynthesis domain"/>
    <property type="match status" value="1"/>
</dbReference>
<proteinExistence type="inferred from homology"/>
<evidence type="ECO:0000313" key="5">
    <source>
        <dbReference type="Proteomes" id="UP000305202"/>
    </source>
</evidence>
<keyword evidence="2" id="KW-0535">Nitrogen fixation</keyword>
<reference evidence="4 5" key="1">
    <citation type="submission" date="2019-04" db="EMBL/GenBank/DDBJ databases">
        <authorList>
            <person name="Li M."/>
            <person name="Gao C."/>
        </authorList>
    </citation>
    <scope>NUCLEOTIDE SEQUENCE [LARGE SCALE GENOMIC DNA]</scope>
    <source>
        <strain evidence="4 5">BGMRC 2031</strain>
    </source>
</reference>
<evidence type="ECO:0000259" key="3">
    <source>
        <dbReference type="Pfam" id="PF02579"/>
    </source>
</evidence>